<name>A0A9P0IVW8_APHGO</name>
<protein>
    <submittedName>
        <fullName evidence="3">Uncharacterized protein</fullName>
    </submittedName>
</protein>
<evidence type="ECO:0000313" key="4">
    <source>
        <dbReference type="Proteomes" id="UP001154329"/>
    </source>
</evidence>
<dbReference type="InterPro" id="IPR015915">
    <property type="entry name" value="Kelch-typ_b-propeller"/>
</dbReference>
<keyword evidence="4" id="KW-1185">Reference proteome</keyword>
<reference evidence="3" key="1">
    <citation type="submission" date="2022-02" db="EMBL/GenBank/DDBJ databases">
        <authorList>
            <person name="King R."/>
        </authorList>
    </citation>
    <scope>NUCLEOTIDE SEQUENCE</scope>
</reference>
<dbReference type="Proteomes" id="UP001154329">
    <property type="component" value="Chromosome 2"/>
</dbReference>
<dbReference type="SMART" id="SM00612">
    <property type="entry name" value="Kelch"/>
    <property type="match status" value="3"/>
</dbReference>
<keyword evidence="1" id="KW-0880">Kelch repeat</keyword>
<organism evidence="3 4">
    <name type="scientific">Aphis gossypii</name>
    <name type="common">Cotton aphid</name>
    <dbReference type="NCBI Taxonomy" id="80765"/>
    <lineage>
        <taxon>Eukaryota</taxon>
        <taxon>Metazoa</taxon>
        <taxon>Ecdysozoa</taxon>
        <taxon>Arthropoda</taxon>
        <taxon>Hexapoda</taxon>
        <taxon>Insecta</taxon>
        <taxon>Pterygota</taxon>
        <taxon>Neoptera</taxon>
        <taxon>Paraneoptera</taxon>
        <taxon>Hemiptera</taxon>
        <taxon>Sternorrhyncha</taxon>
        <taxon>Aphidomorpha</taxon>
        <taxon>Aphidoidea</taxon>
        <taxon>Aphididae</taxon>
        <taxon>Aphidini</taxon>
        <taxon>Aphis</taxon>
        <taxon>Aphis</taxon>
    </lineage>
</organism>
<accession>A0A9P0IVW8</accession>
<dbReference type="Gene3D" id="2.120.10.80">
    <property type="entry name" value="Kelch-type beta propeller"/>
    <property type="match status" value="1"/>
</dbReference>
<keyword evidence="2" id="KW-0677">Repeat</keyword>
<dbReference type="PANTHER" id="PTHR24412">
    <property type="entry name" value="KELCH PROTEIN"/>
    <property type="match status" value="1"/>
</dbReference>
<reference evidence="3" key="2">
    <citation type="submission" date="2022-10" db="EMBL/GenBank/DDBJ databases">
        <authorList>
            <consortium name="ENA_rothamsted_submissions"/>
            <consortium name="culmorum"/>
            <person name="King R."/>
        </authorList>
    </citation>
    <scope>NUCLEOTIDE SEQUENCE</scope>
</reference>
<dbReference type="EMBL" id="OU899035">
    <property type="protein sequence ID" value="CAH1720510.1"/>
    <property type="molecule type" value="Genomic_DNA"/>
</dbReference>
<gene>
    <name evidence="3" type="ORF">APHIGO_LOCUS4015</name>
</gene>
<dbReference type="AlphaFoldDB" id="A0A9P0IVW8"/>
<dbReference type="SUPFAM" id="SSF117281">
    <property type="entry name" value="Kelch motif"/>
    <property type="match status" value="1"/>
</dbReference>
<evidence type="ECO:0000256" key="2">
    <source>
        <dbReference type="ARBA" id="ARBA00022737"/>
    </source>
</evidence>
<evidence type="ECO:0000256" key="1">
    <source>
        <dbReference type="ARBA" id="ARBA00022441"/>
    </source>
</evidence>
<dbReference type="Pfam" id="PF01344">
    <property type="entry name" value="Kelch_1"/>
    <property type="match status" value="2"/>
</dbReference>
<dbReference type="PANTHER" id="PTHR24412:SF466">
    <property type="entry name" value="RING CANAL KELCH PROTEIN"/>
    <property type="match status" value="1"/>
</dbReference>
<dbReference type="InterPro" id="IPR006652">
    <property type="entry name" value="Kelch_1"/>
</dbReference>
<proteinExistence type="predicted"/>
<sequence>MSLVVQDGHFVYYAFSSLCTFKSVFRLDLSLHPLSWVETKSMYYQRSQLGVAILNYWIYAVDGFNGNHELNEVEAFDVHTKELKMVSSMSTSRANVGVGVLDNFLYAIGGFSGVSRQHLNGWTSIVEMSICHTSPGVGVLNGQIYVIGGHDGQWYHKSVEVYNPKTKHWTSIVDMHVCCTNPGMSVVVLHGLLYVLGEEVNCNCNNLLINVALE</sequence>
<evidence type="ECO:0000313" key="3">
    <source>
        <dbReference type="EMBL" id="CAH1720510.1"/>
    </source>
</evidence>